<proteinExistence type="predicted"/>
<evidence type="ECO:0000313" key="2">
    <source>
        <dbReference type="Proteomes" id="UP000281098"/>
    </source>
</evidence>
<name>A0ABX9YFJ8_9BURK</name>
<evidence type="ECO:0008006" key="3">
    <source>
        <dbReference type="Google" id="ProtNLM"/>
    </source>
</evidence>
<reference evidence="1 2" key="1">
    <citation type="submission" date="2018-08" db="EMBL/GenBank/DDBJ databases">
        <title>Comparative analysis of Burkholderia isolates from Puerto Rico.</title>
        <authorList>
            <person name="Hall C."/>
            <person name="Sahl J."/>
            <person name="Wagner D."/>
        </authorList>
    </citation>
    <scope>NUCLEOTIDE SEQUENCE [LARGE SCALE GENOMIC DNA]</scope>
    <source>
        <strain evidence="1 2">Bp8966</strain>
    </source>
</reference>
<sequence>MGVTFQGETITSSFRDKVFFAVTTTSFSRGQIGSRRAVSVGPAAQARLVEFAAFAQKRSRARSISAENSGVLEIDAISESA</sequence>
<protein>
    <recommendedName>
        <fullName evidence="3">DUF1488 domain-containing protein</fullName>
    </recommendedName>
</protein>
<comment type="caution">
    <text evidence="1">The sequence shown here is derived from an EMBL/GenBank/DDBJ whole genome shotgun (WGS) entry which is preliminary data.</text>
</comment>
<gene>
    <name evidence="1" type="ORF">DF017_33705</name>
</gene>
<organism evidence="1 2">
    <name type="scientific">Burkholderia stagnalis</name>
    <dbReference type="NCBI Taxonomy" id="1503054"/>
    <lineage>
        <taxon>Bacteria</taxon>
        <taxon>Pseudomonadati</taxon>
        <taxon>Pseudomonadota</taxon>
        <taxon>Betaproteobacteria</taxon>
        <taxon>Burkholderiales</taxon>
        <taxon>Burkholderiaceae</taxon>
        <taxon>Burkholderia</taxon>
        <taxon>Burkholderia cepacia complex</taxon>
    </lineage>
</organism>
<evidence type="ECO:0000313" key="1">
    <source>
        <dbReference type="EMBL" id="RQY80864.1"/>
    </source>
</evidence>
<dbReference type="Proteomes" id="UP000281098">
    <property type="component" value="Unassembled WGS sequence"/>
</dbReference>
<keyword evidence="2" id="KW-1185">Reference proteome</keyword>
<accession>A0ABX9YFJ8</accession>
<dbReference type="EMBL" id="QTPM01000075">
    <property type="protein sequence ID" value="RQY80864.1"/>
    <property type="molecule type" value="Genomic_DNA"/>
</dbReference>